<organism evidence="1 2">
    <name type="scientific">Oopsacas minuta</name>
    <dbReference type="NCBI Taxonomy" id="111878"/>
    <lineage>
        <taxon>Eukaryota</taxon>
        <taxon>Metazoa</taxon>
        <taxon>Porifera</taxon>
        <taxon>Hexactinellida</taxon>
        <taxon>Hexasterophora</taxon>
        <taxon>Lyssacinosida</taxon>
        <taxon>Leucopsacidae</taxon>
        <taxon>Oopsacas</taxon>
    </lineage>
</organism>
<evidence type="ECO:0000313" key="1">
    <source>
        <dbReference type="EMBL" id="KAI6650210.1"/>
    </source>
</evidence>
<evidence type="ECO:0000313" key="2">
    <source>
        <dbReference type="Proteomes" id="UP001165289"/>
    </source>
</evidence>
<comment type="caution">
    <text evidence="1">The sequence shown here is derived from an EMBL/GenBank/DDBJ whole genome shotgun (WGS) entry which is preliminary data.</text>
</comment>
<gene>
    <name evidence="1" type="ORF">LOD99_6127</name>
</gene>
<keyword evidence="2" id="KW-1185">Reference proteome</keyword>
<dbReference type="GO" id="GO:0003676">
    <property type="term" value="F:nucleic acid binding"/>
    <property type="evidence" value="ECO:0007669"/>
    <property type="project" value="InterPro"/>
</dbReference>
<dbReference type="Gene3D" id="3.30.420.10">
    <property type="entry name" value="Ribonuclease H-like superfamily/Ribonuclease H"/>
    <property type="match status" value="1"/>
</dbReference>
<protein>
    <recommendedName>
        <fullName evidence="3">Exonuclease domain-containing protein</fullName>
    </recommendedName>
</protein>
<reference evidence="1 2" key="1">
    <citation type="journal article" date="2023" name="BMC Biol.">
        <title>The compact genome of the sponge Oopsacas minuta (Hexactinellida) is lacking key metazoan core genes.</title>
        <authorList>
            <person name="Santini S."/>
            <person name="Schenkelaars Q."/>
            <person name="Jourda C."/>
            <person name="Duchesne M."/>
            <person name="Belahbib H."/>
            <person name="Rocher C."/>
            <person name="Selva M."/>
            <person name="Riesgo A."/>
            <person name="Vervoort M."/>
            <person name="Leys S.P."/>
            <person name="Kodjabachian L."/>
            <person name="Le Bivic A."/>
            <person name="Borchiellini C."/>
            <person name="Claverie J.M."/>
            <person name="Renard E."/>
        </authorList>
    </citation>
    <scope>NUCLEOTIDE SEQUENCE [LARGE SCALE GENOMIC DNA]</scope>
    <source>
        <strain evidence="1">SPO-2</strain>
    </source>
</reference>
<dbReference type="AlphaFoldDB" id="A0AAV7JPA1"/>
<sequence length="291" mass="33235">MAENYSHSLEDSVDISDEISEFGELIISPNTDVNISVRDDFSVEKVGLDLDKLNPCPNIGSAGFIVLDLETDGLLQKRGGSLRIPSITQVAFGPLEMMPIQIYITNFYVVNDHFNIKLAASEFLRINYKKYDDKEKCYTLTSNIRRKAVPLERVAEYLVKWKCKMYGESKPVFLIAHNANGFDKIVLEHNLKVRGIFDKFKRDMNLFGWIDSLPLLRNLPCVAQVLRFPGDSVPNPMKRPFSLPYLVKHLDLKRNNGDSFVLHYAENDVEALIKIMKDLNLHKILSQTIVI</sequence>
<name>A0AAV7JPA1_9METZ</name>
<evidence type="ECO:0008006" key="3">
    <source>
        <dbReference type="Google" id="ProtNLM"/>
    </source>
</evidence>
<accession>A0AAV7JPA1</accession>
<proteinExistence type="predicted"/>
<dbReference type="EMBL" id="JAKMXF010000313">
    <property type="protein sequence ID" value="KAI6650210.1"/>
    <property type="molecule type" value="Genomic_DNA"/>
</dbReference>
<dbReference type="InterPro" id="IPR012337">
    <property type="entry name" value="RNaseH-like_sf"/>
</dbReference>
<dbReference type="SUPFAM" id="SSF53098">
    <property type="entry name" value="Ribonuclease H-like"/>
    <property type="match status" value="1"/>
</dbReference>
<dbReference type="InterPro" id="IPR036397">
    <property type="entry name" value="RNaseH_sf"/>
</dbReference>
<dbReference type="Proteomes" id="UP001165289">
    <property type="component" value="Unassembled WGS sequence"/>
</dbReference>